<name>A0ABD1F0Y0_HYPHA</name>
<evidence type="ECO:0000256" key="1">
    <source>
        <dbReference type="SAM" id="Phobius"/>
    </source>
</evidence>
<protein>
    <submittedName>
        <fullName evidence="2">Uncharacterized protein</fullName>
    </submittedName>
</protein>
<comment type="caution">
    <text evidence="2">The sequence shown here is derived from an EMBL/GenBank/DDBJ whole genome shotgun (WGS) entry which is preliminary data.</text>
</comment>
<dbReference type="EMBL" id="JBDJPC010000004">
    <property type="protein sequence ID" value="KAL1505589.1"/>
    <property type="molecule type" value="Genomic_DNA"/>
</dbReference>
<feature type="transmembrane region" description="Helical" evidence="1">
    <location>
        <begin position="21"/>
        <end position="46"/>
    </location>
</feature>
<dbReference type="AlphaFoldDB" id="A0ABD1F0Y0"/>
<keyword evidence="3" id="KW-1185">Reference proteome</keyword>
<accession>A0ABD1F0Y0</accession>
<keyword evidence="1" id="KW-0472">Membrane</keyword>
<proteinExistence type="predicted"/>
<reference evidence="2 3" key="1">
    <citation type="submission" date="2024-05" db="EMBL/GenBank/DDBJ databases">
        <title>Genetic variation in Jamaican populations of the coffee berry borer (Hypothenemus hampei).</title>
        <authorList>
            <person name="Errbii M."/>
            <person name="Myrie A."/>
        </authorList>
    </citation>
    <scope>NUCLEOTIDE SEQUENCE [LARGE SCALE GENOMIC DNA]</scope>
    <source>
        <strain evidence="2">JA-Hopewell-2020-01-JO</strain>
        <tissue evidence="2">Whole body</tissue>
    </source>
</reference>
<organism evidence="2 3">
    <name type="scientific">Hypothenemus hampei</name>
    <name type="common">Coffee berry borer</name>
    <dbReference type="NCBI Taxonomy" id="57062"/>
    <lineage>
        <taxon>Eukaryota</taxon>
        <taxon>Metazoa</taxon>
        <taxon>Ecdysozoa</taxon>
        <taxon>Arthropoda</taxon>
        <taxon>Hexapoda</taxon>
        <taxon>Insecta</taxon>
        <taxon>Pterygota</taxon>
        <taxon>Neoptera</taxon>
        <taxon>Endopterygota</taxon>
        <taxon>Coleoptera</taxon>
        <taxon>Polyphaga</taxon>
        <taxon>Cucujiformia</taxon>
        <taxon>Curculionidae</taxon>
        <taxon>Scolytinae</taxon>
        <taxon>Hypothenemus</taxon>
    </lineage>
</organism>
<dbReference type="Proteomes" id="UP001566132">
    <property type="component" value="Unassembled WGS sequence"/>
</dbReference>
<sequence length="137" mass="16700">MAGELKNKIAQKRHQISIADFIILQVFYVFQSVYETFVSIFNWNFWKKKEIPKPPEKPKNEKRHFIQLYRTEPKIKGEKPVCYMNVIEFDSSCPEEEIRKRKRSYDFSNSGTMRFQRHCRTRSDNDLQRFFCSNLRY</sequence>
<evidence type="ECO:0000313" key="3">
    <source>
        <dbReference type="Proteomes" id="UP001566132"/>
    </source>
</evidence>
<gene>
    <name evidence="2" type="ORF">ABEB36_005119</name>
</gene>
<evidence type="ECO:0000313" key="2">
    <source>
        <dbReference type="EMBL" id="KAL1505589.1"/>
    </source>
</evidence>
<keyword evidence="1" id="KW-1133">Transmembrane helix</keyword>
<keyword evidence="1" id="KW-0812">Transmembrane</keyword>